<organism evidence="1 2">
    <name type="scientific">Klebsiella michiganensis</name>
    <dbReference type="NCBI Taxonomy" id="1134687"/>
    <lineage>
        <taxon>Bacteria</taxon>
        <taxon>Pseudomonadati</taxon>
        <taxon>Pseudomonadota</taxon>
        <taxon>Gammaproteobacteria</taxon>
        <taxon>Enterobacterales</taxon>
        <taxon>Enterobacteriaceae</taxon>
        <taxon>Klebsiella/Raoultella group</taxon>
        <taxon>Klebsiella</taxon>
    </lineage>
</organism>
<proteinExistence type="predicted"/>
<evidence type="ECO:0000313" key="2">
    <source>
        <dbReference type="Proteomes" id="UP000036305"/>
    </source>
</evidence>
<sequence length="60" mass="6239">MSEGKSTGFQLSEGSAVERKDHVLLALVAIEAVTAKAGESDKNLTGADLSKVMELAAYLS</sequence>
<accession>A0ABR5GC57</accession>
<evidence type="ECO:0000313" key="1">
    <source>
        <dbReference type="EMBL" id="KLY29738.1"/>
    </source>
</evidence>
<reference evidence="1 2" key="1">
    <citation type="submission" date="2015-06" db="EMBL/GenBank/DDBJ databases">
        <title>The Genome Sequence of None.</title>
        <authorList>
            <consortium name="The Broad Institute Genomics Platform"/>
            <consortium name="The Broad Institute Genome Sequencing Center for Infectious Disease"/>
            <person name="Earl A.M."/>
            <person name="Onderdonk A.B."/>
            <person name="Kirby J."/>
            <person name="Ferraro M.J."/>
            <person name="Huang S."/>
            <person name="Spencer M."/>
            <person name="Fodor A."/>
            <person name="Hooper D."/>
            <person name="Dekker J."/>
            <person name="O'Brien T."/>
            <person name="Quan V."/>
            <person name="Gombosev A."/>
            <person name="Delaney M."/>
            <person name="DuBois A."/>
            <person name="Ernst C."/>
            <person name="Kim D.S."/>
            <person name="Rossman W."/>
            <person name="Gohs F."/>
            <person name="Petruso H."/>
            <person name="Nozar T."/>
            <person name="Mougeot F."/>
            <person name="Manson-McGuire A."/>
            <person name="Young S."/>
            <person name="Abouelleil A."/>
            <person name="Cao P."/>
            <person name="Chapman S.B."/>
            <person name="Griggs A."/>
            <person name="Priest M."/>
            <person name="Shea T."/>
            <person name="Wortman I."/>
            <person name="Wortman J.R."/>
            <person name="Nusbaum C."/>
            <person name="Birren B."/>
        </authorList>
    </citation>
    <scope>NUCLEOTIDE SEQUENCE [LARGE SCALE GENOMIC DNA]</scope>
    <source>
        <strain evidence="1 2">MGH87</strain>
    </source>
</reference>
<comment type="caution">
    <text evidence="1">The sequence shown here is derived from an EMBL/GenBank/DDBJ whole genome shotgun (WGS) entry which is preliminary data.</text>
</comment>
<dbReference type="EMBL" id="LEUS01000023">
    <property type="protein sequence ID" value="KLY29738.1"/>
    <property type="molecule type" value="Genomic_DNA"/>
</dbReference>
<protein>
    <submittedName>
        <fullName evidence="1">Uncharacterized protein</fullName>
    </submittedName>
</protein>
<gene>
    <name evidence="1" type="ORF">SK91_04069</name>
</gene>
<dbReference type="Proteomes" id="UP000036305">
    <property type="component" value="Unassembled WGS sequence"/>
</dbReference>
<name>A0ABR5GC57_9ENTR</name>
<keyword evidence="2" id="KW-1185">Reference proteome</keyword>